<evidence type="ECO:0000313" key="1">
    <source>
        <dbReference type="EMBL" id="VFQ83314.1"/>
    </source>
</evidence>
<keyword evidence="2" id="KW-1185">Reference proteome</keyword>
<dbReference type="Proteomes" id="UP000595140">
    <property type="component" value="Unassembled WGS sequence"/>
</dbReference>
<accession>A0A484M4K3</accession>
<sequence length="207" mass="23568">MYPFRPNLLNTLRSMKYLQRMRFVSADRDIAAAARGVEKDREDQKALDDGIAHLSIKSLYKVTNMEDEVLPLLLSSAINFIAFAGKNQDEVQISLPFKAADNSVKDANLFVKIVDPKSPPSFTMVDPLFEATQLAEMMTCMLGMVLSNDQTVVESVQGGQTLLVMTRKKDQEEVLNRALQKRLRRFRDRKLMGKKYLEHMLEPLKSV</sequence>
<name>A0A484M4K3_9ASTE</name>
<gene>
    <name evidence="1" type="ORF">CCAM_LOCUS25090</name>
</gene>
<dbReference type="OrthoDB" id="1793511at2759"/>
<dbReference type="AlphaFoldDB" id="A0A484M4K3"/>
<protein>
    <submittedName>
        <fullName evidence="1">Uncharacterized protein</fullName>
    </submittedName>
</protein>
<organism evidence="1 2">
    <name type="scientific">Cuscuta campestris</name>
    <dbReference type="NCBI Taxonomy" id="132261"/>
    <lineage>
        <taxon>Eukaryota</taxon>
        <taxon>Viridiplantae</taxon>
        <taxon>Streptophyta</taxon>
        <taxon>Embryophyta</taxon>
        <taxon>Tracheophyta</taxon>
        <taxon>Spermatophyta</taxon>
        <taxon>Magnoliopsida</taxon>
        <taxon>eudicotyledons</taxon>
        <taxon>Gunneridae</taxon>
        <taxon>Pentapetalae</taxon>
        <taxon>asterids</taxon>
        <taxon>lamiids</taxon>
        <taxon>Solanales</taxon>
        <taxon>Convolvulaceae</taxon>
        <taxon>Cuscuteae</taxon>
        <taxon>Cuscuta</taxon>
        <taxon>Cuscuta subgen. Grammica</taxon>
        <taxon>Cuscuta sect. Cleistogrammica</taxon>
    </lineage>
</organism>
<evidence type="ECO:0000313" key="2">
    <source>
        <dbReference type="Proteomes" id="UP000595140"/>
    </source>
</evidence>
<proteinExistence type="predicted"/>
<reference evidence="1 2" key="1">
    <citation type="submission" date="2018-04" db="EMBL/GenBank/DDBJ databases">
        <authorList>
            <person name="Vogel A."/>
        </authorList>
    </citation>
    <scope>NUCLEOTIDE SEQUENCE [LARGE SCALE GENOMIC DNA]</scope>
</reference>
<dbReference type="EMBL" id="OOIL02002582">
    <property type="protein sequence ID" value="VFQ83314.1"/>
    <property type="molecule type" value="Genomic_DNA"/>
</dbReference>